<keyword evidence="4" id="KW-1185">Reference proteome</keyword>
<dbReference type="Proteomes" id="UP000275078">
    <property type="component" value="Unassembled WGS sequence"/>
</dbReference>
<feature type="compositionally biased region" description="Low complexity" evidence="1">
    <location>
        <begin position="68"/>
        <end position="79"/>
    </location>
</feature>
<feature type="compositionally biased region" description="Basic and acidic residues" evidence="1">
    <location>
        <begin position="96"/>
        <end position="110"/>
    </location>
</feature>
<gene>
    <name evidence="3" type="ORF">BJ508DRAFT_181696</name>
</gene>
<feature type="signal peptide" evidence="2">
    <location>
        <begin position="1"/>
        <end position="25"/>
    </location>
</feature>
<feature type="chain" id="PRO_5018320531" evidence="2">
    <location>
        <begin position="26"/>
        <end position="130"/>
    </location>
</feature>
<protein>
    <submittedName>
        <fullName evidence="3">Uncharacterized protein</fullName>
    </submittedName>
</protein>
<accession>A0A3N4I4F5</accession>
<name>A0A3N4I4F5_ASCIM</name>
<reference evidence="3 4" key="1">
    <citation type="journal article" date="2018" name="Nat. Ecol. Evol.">
        <title>Pezizomycetes genomes reveal the molecular basis of ectomycorrhizal truffle lifestyle.</title>
        <authorList>
            <person name="Murat C."/>
            <person name="Payen T."/>
            <person name="Noel B."/>
            <person name="Kuo A."/>
            <person name="Morin E."/>
            <person name="Chen J."/>
            <person name="Kohler A."/>
            <person name="Krizsan K."/>
            <person name="Balestrini R."/>
            <person name="Da Silva C."/>
            <person name="Montanini B."/>
            <person name="Hainaut M."/>
            <person name="Levati E."/>
            <person name="Barry K.W."/>
            <person name="Belfiori B."/>
            <person name="Cichocki N."/>
            <person name="Clum A."/>
            <person name="Dockter R.B."/>
            <person name="Fauchery L."/>
            <person name="Guy J."/>
            <person name="Iotti M."/>
            <person name="Le Tacon F."/>
            <person name="Lindquist E.A."/>
            <person name="Lipzen A."/>
            <person name="Malagnac F."/>
            <person name="Mello A."/>
            <person name="Molinier V."/>
            <person name="Miyauchi S."/>
            <person name="Poulain J."/>
            <person name="Riccioni C."/>
            <person name="Rubini A."/>
            <person name="Sitrit Y."/>
            <person name="Splivallo R."/>
            <person name="Traeger S."/>
            <person name="Wang M."/>
            <person name="Zifcakova L."/>
            <person name="Wipf D."/>
            <person name="Zambonelli A."/>
            <person name="Paolocci F."/>
            <person name="Nowrousian M."/>
            <person name="Ottonello S."/>
            <person name="Baldrian P."/>
            <person name="Spatafora J.W."/>
            <person name="Henrissat B."/>
            <person name="Nagy L.G."/>
            <person name="Aury J.M."/>
            <person name="Wincker P."/>
            <person name="Grigoriev I.V."/>
            <person name="Bonfante P."/>
            <person name="Martin F.M."/>
        </authorList>
    </citation>
    <scope>NUCLEOTIDE SEQUENCE [LARGE SCALE GENOMIC DNA]</scope>
    <source>
        <strain evidence="3 4">RN42</strain>
    </source>
</reference>
<evidence type="ECO:0000313" key="3">
    <source>
        <dbReference type="EMBL" id="RPA76734.1"/>
    </source>
</evidence>
<evidence type="ECO:0000313" key="4">
    <source>
        <dbReference type="Proteomes" id="UP000275078"/>
    </source>
</evidence>
<keyword evidence="2" id="KW-0732">Signal</keyword>
<proteinExistence type="predicted"/>
<dbReference type="AlphaFoldDB" id="A0A3N4I4F5"/>
<feature type="region of interest" description="Disordered" evidence="1">
    <location>
        <begin position="55"/>
        <end position="130"/>
    </location>
</feature>
<dbReference type="EMBL" id="ML119739">
    <property type="protein sequence ID" value="RPA76734.1"/>
    <property type="molecule type" value="Genomic_DNA"/>
</dbReference>
<sequence>MRMRIVSSTLAAAVAVLATLGPVYGRVITFDTRDVSISGTSNNDMGKLMVRAAFAQNDRAEEEEVSQTTSRPARTTSSASEDEEEEPTSTSTSTASRKEEPTKTAEEEYKATAPAGKKVEGEVLAGENGE</sequence>
<evidence type="ECO:0000256" key="2">
    <source>
        <dbReference type="SAM" id="SignalP"/>
    </source>
</evidence>
<evidence type="ECO:0000256" key="1">
    <source>
        <dbReference type="SAM" id="MobiDB-lite"/>
    </source>
</evidence>
<organism evidence="3 4">
    <name type="scientific">Ascobolus immersus RN42</name>
    <dbReference type="NCBI Taxonomy" id="1160509"/>
    <lineage>
        <taxon>Eukaryota</taxon>
        <taxon>Fungi</taxon>
        <taxon>Dikarya</taxon>
        <taxon>Ascomycota</taxon>
        <taxon>Pezizomycotina</taxon>
        <taxon>Pezizomycetes</taxon>
        <taxon>Pezizales</taxon>
        <taxon>Ascobolaceae</taxon>
        <taxon>Ascobolus</taxon>
    </lineage>
</organism>